<gene>
    <name evidence="2" type="ORF">SEMRO_1519_G279270.1</name>
</gene>
<accession>A0A9N8ERR5</accession>
<dbReference type="AlphaFoldDB" id="A0A9N8ERR5"/>
<reference evidence="2" key="1">
    <citation type="submission" date="2020-06" db="EMBL/GenBank/DDBJ databases">
        <authorList>
            <consortium name="Plant Systems Biology data submission"/>
        </authorList>
    </citation>
    <scope>NUCLEOTIDE SEQUENCE</scope>
    <source>
        <strain evidence="2">D6</strain>
    </source>
</reference>
<name>A0A9N8ERR5_9STRA</name>
<feature type="chain" id="PRO_5040512366" description="Secreted protein" evidence="1">
    <location>
        <begin position="21"/>
        <end position="167"/>
    </location>
</feature>
<feature type="signal peptide" evidence="1">
    <location>
        <begin position="1"/>
        <end position="20"/>
    </location>
</feature>
<dbReference type="EMBL" id="CAICTM010001517">
    <property type="protein sequence ID" value="CAB9524296.1"/>
    <property type="molecule type" value="Genomic_DNA"/>
</dbReference>
<evidence type="ECO:0008006" key="4">
    <source>
        <dbReference type="Google" id="ProtNLM"/>
    </source>
</evidence>
<proteinExistence type="predicted"/>
<keyword evidence="1" id="KW-0732">Signal</keyword>
<comment type="caution">
    <text evidence="2">The sequence shown here is derived from an EMBL/GenBank/DDBJ whole genome shotgun (WGS) entry which is preliminary data.</text>
</comment>
<evidence type="ECO:0000313" key="2">
    <source>
        <dbReference type="EMBL" id="CAB9524296.1"/>
    </source>
</evidence>
<keyword evidence="3" id="KW-1185">Reference proteome</keyword>
<dbReference type="Proteomes" id="UP001153069">
    <property type="component" value="Unassembled WGS sequence"/>
</dbReference>
<sequence>MKNLLLVSVACLLFCHTAHASCTDIQLTLNLKPKYPYGITDGTDCTDEENAEIASMISSKVTSVLASFGFPATVGSVSDVDCPTIACTTNPGHKCEPRCATVKICLTGSAASQVPSFSDSQLGELAQQEIDSLRSSLPACLGVKNQFMLDIHSSVVGSSSVRFIPTN</sequence>
<evidence type="ECO:0000256" key="1">
    <source>
        <dbReference type="SAM" id="SignalP"/>
    </source>
</evidence>
<protein>
    <recommendedName>
        <fullName evidence="4">Secreted protein</fullName>
    </recommendedName>
</protein>
<organism evidence="2 3">
    <name type="scientific">Seminavis robusta</name>
    <dbReference type="NCBI Taxonomy" id="568900"/>
    <lineage>
        <taxon>Eukaryota</taxon>
        <taxon>Sar</taxon>
        <taxon>Stramenopiles</taxon>
        <taxon>Ochrophyta</taxon>
        <taxon>Bacillariophyta</taxon>
        <taxon>Bacillariophyceae</taxon>
        <taxon>Bacillariophycidae</taxon>
        <taxon>Naviculales</taxon>
        <taxon>Naviculaceae</taxon>
        <taxon>Seminavis</taxon>
    </lineage>
</organism>
<evidence type="ECO:0000313" key="3">
    <source>
        <dbReference type="Proteomes" id="UP001153069"/>
    </source>
</evidence>